<keyword evidence="7" id="KW-1185">Reference proteome</keyword>
<evidence type="ECO:0000256" key="2">
    <source>
        <dbReference type="ARBA" id="ARBA00022801"/>
    </source>
</evidence>
<dbReference type="CDD" id="cd18808">
    <property type="entry name" value="SF1_C_Upf1"/>
    <property type="match status" value="1"/>
</dbReference>
<evidence type="ECO:0000256" key="3">
    <source>
        <dbReference type="ARBA" id="ARBA00022806"/>
    </source>
</evidence>
<dbReference type="GO" id="GO:0005524">
    <property type="term" value="F:ATP binding"/>
    <property type="evidence" value="ECO:0007669"/>
    <property type="project" value="UniProtKB-KW"/>
</dbReference>
<keyword evidence="6" id="KW-0413">Isomerase</keyword>
<keyword evidence="3" id="KW-0347">Helicase</keyword>
<dbReference type="RefSeq" id="WP_096994205.1">
    <property type="nucleotide sequence ID" value="NZ_JBHSII010000001.1"/>
</dbReference>
<accession>A0A240EKD3</accession>
<organism evidence="6 7">
    <name type="scientific">Vibrio thalassae</name>
    <dbReference type="NCBI Taxonomy" id="1243014"/>
    <lineage>
        <taxon>Bacteria</taxon>
        <taxon>Pseudomonadati</taxon>
        <taxon>Pseudomonadota</taxon>
        <taxon>Gammaproteobacteria</taxon>
        <taxon>Vibrionales</taxon>
        <taxon>Vibrionaceae</taxon>
        <taxon>Vibrio</taxon>
    </lineage>
</organism>
<dbReference type="EMBL" id="OANU01000046">
    <property type="protein sequence ID" value="SNX49104.1"/>
    <property type="molecule type" value="Genomic_DNA"/>
</dbReference>
<evidence type="ECO:0000313" key="6">
    <source>
        <dbReference type="EMBL" id="SNX49104.1"/>
    </source>
</evidence>
<dbReference type="InterPro" id="IPR006171">
    <property type="entry name" value="TOPRIM_dom"/>
</dbReference>
<evidence type="ECO:0000256" key="1">
    <source>
        <dbReference type="ARBA" id="ARBA00022741"/>
    </source>
</evidence>
<keyword evidence="4" id="KW-0067">ATP-binding</keyword>
<dbReference type="Pfam" id="PF13087">
    <property type="entry name" value="AAA_12"/>
    <property type="match status" value="1"/>
</dbReference>
<dbReference type="SUPFAM" id="SSF56712">
    <property type="entry name" value="Prokaryotic type I DNA topoisomerase"/>
    <property type="match status" value="1"/>
</dbReference>
<dbReference type="PANTHER" id="PTHR43788:SF8">
    <property type="entry name" value="DNA-BINDING PROTEIN SMUBP-2"/>
    <property type="match status" value="1"/>
</dbReference>
<dbReference type="InterPro" id="IPR023405">
    <property type="entry name" value="Topo_IA_core_domain"/>
</dbReference>
<dbReference type="GO" id="GO:0004386">
    <property type="term" value="F:helicase activity"/>
    <property type="evidence" value="ECO:0007669"/>
    <property type="project" value="UniProtKB-KW"/>
</dbReference>
<keyword evidence="1" id="KW-0547">Nucleotide-binding</keyword>
<name>A0A240EKD3_9VIBR</name>
<dbReference type="InterPro" id="IPR047187">
    <property type="entry name" value="SF1_C_Upf1"/>
</dbReference>
<protein>
    <submittedName>
        <fullName evidence="6">DNA topoisomerase 1</fullName>
        <ecNumber evidence="6">5.99.1.2</ecNumber>
    </submittedName>
</protein>
<dbReference type="EC" id="5.99.1.2" evidence="6"/>
<evidence type="ECO:0000313" key="7">
    <source>
        <dbReference type="Proteomes" id="UP000219336"/>
    </source>
</evidence>
<dbReference type="InterPro" id="IPR050534">
    <property type="entry name" value="Coronavir_polyprotein_1ab"/>
</dbReference>
<dbReference type="SMART" id="SM00493">
    <property type="entry name" value="TOPRIM"/>
    <property type="match status" value="1"/>
</dbReference>
<gene>
    <name evidence="6" type="primary">topA_3</name>
    <name evidence="6" type="ORF">VTH8203_02741</name>
</gene>
<evidence type="ECO:0000256" key="4">
    <source>
        <dbReference type="ARBA" id="ARBA00022840"/>
    </source>
</evidence>
<dbReference type="InterPro" id="IPR027417">
    <property type="entry name" value="P-loop_NTPase"/>
</dbReference>
<dbReference type="PANTHER" id="PTHR43788">
    <property type="entry name" value="DNA2/NAM7 HELICASE FAMILY MEMBER"/>
    <property type="match status" value="1"/>
</dbReference>
<dbReference type="SUPFAM" id="SSF52540">
    <property type="entry name" value="P-loop containing nucleoside triphosphate hydrolases"/>
    <property type="match status" value="1"/>
</dbReference>
<dbReference type="Gene3D" id="3.40.50.300">
    <property type="entry name" value="P-loop containing nucleotide triphosphate hydrolases"/>
    <property type="match status" value="3"/>
</dbReference>
<dbReference type="Gene3D" id="3.40.50.140">
    <property type="match status" value="1"/>
</dbReference>
<keyword evidence="2" id="KW-0378">Hydrolase</keyword>
<dbReference type="Pfam" id="PF01751">
    <property type="entry name" value="Toprim"/>
    <property type="match status" value="1"/>
</dbReference>
<dbReference type="GO" id="GO:0016787">
    <property type="term" value="F:hydrolase activity"/>
    <property type="evidence" value="ECO:0007669"/>
    <property type="project" value="UniProtKB-KW"/>
</dbReference>
<dbReference type="Proteomes" id="UP000219336">
    <property type="component" value="Unassembled WGS sequence"/>
</dbReference>
<evidence type="ECO:0000259" key="5">
    <source>
        <dbReference type="SMART" id="SM00493"/>
    </source>
</evidence>
<feature type="domain" description="Toprim" evidence="5">
    <location>
        <begin position="1021"/>
        <end position="1128"/>
    </location>
</feature>
<reference evidence="7" key="1">
    <citation type="submission" date="2016-06" db="EMBL/GenBank/DDBJ databases">
        <authorList>
            <person name="Rodrigo-Torres L."/>
            <person name="Arahal R.D."/>
            <person name="Lucena T."/>
        </authorList>
    </citation>
    <scope>NUCLEOTIDE SEQUENCE [LARGE SCALE GENOMIC DNA]</scope>
    <source>
        <strain evidence="7">CECT8203</strain>
    </source>
</reference>
<proteinExistence type="predicted"/>
<dbReference type="InterPro" id="IPR041679">
    <property type="entry name" value="DNA2/NAM7-like_C"/>
</dbReference>
<sequence>MKRSTKLMSALREGNLFKLASEECIAGQRYRLREFSEHSQTNVDLKHNEDFSSVVGRSIVAMVSLKGKLTHSVNLIAIPMRLHSNHALAGNYLFAPNLQKQPEINYDLFSSDEHQPAICLGSVNDFHERIMRFEPITPTDDWVIWFKYALDMFNSISDVNLMDMDTVFQSAVPEASLVVTLHTTASESGGATDRLYENILSASEEELSKTCFEHIDEVFFGHYQTEYKASNYISEVRTKAPTYLLGHMDECQDKDKQDFRGRELFALDNTQRAVTMALAETRPGDMLAVNGPPGSGKTAMLKAVVANQWVKSAIHGGDCPIVVGVGGTNQSVKNIIGAFPNVMHQTATADSPSAIQTMKRWIEGPNNYGSFFPSSYELNGDEKNNKPPMSNEDITDKAVIQSNNEQSPGVFHWLGGNAVASDFRSLSKQKLMFVSCAQAFFDKLYEEKLAKAWHYKTTEPEHREIASVQEGVGALQGELLFIEKTMVEFKKRLLEKVEVLRCNYSTLEQAIASERSAPFSLLDEKTSSQQAIDYYQQFLTLVAGNAKERHEFIGRVCREYLYDDFGVRNDSLDMSTQDTLRFYQVIAENEAMLNRQAIDITIEALIDTQYRFKMFHLAARYWEGRYLLACEEKILITRSQTNIEHGLRRLCMLTPCLVATTKSAPNLFSFRSPPGINIGQFWLGLADLLIIDEAGQADIRDCLPLLALAKRVIAVGDIDQIPPVVGEEDVTGLQEHQQIHLQQFCDGQKLRTPDAAYTYLYANQYLPNAGGSILHVLRNGSRFSIGQPGLMLRGHYRCQRVISQFCNEMVYDNKIFINGNLFKERGVLPPLSFVESSGKTEQQNNKSRANAVEVDMVVDWVIKQWPKVQKHYGATVEGKWLSDIVAVVSPFELQARRILQALKKALPNERTHPLGLCKTDAENFTCGTIDSLQGAERPIILFSAAKGSHDGGTTHFDKTPHVLNVAVSRAKESFVAFVCPATYGIGKDKEPSRTPDGKVISSMKYLGYYMHKVGAKRLFPRKLVIIEADGKKNALSEVLGPDYQVVATSGSFLSSRFGSVSKYNQYRPNYEWIGKSPDEQQQTRERIESILDEIADPAFDDVFLATDDDYMGETIAWHLTKLYAKKHADKPIEFKRVRLRGMDSESINTAFETPATLDINRVHAEVAREVADNMGSHLMTQAMKTQAMKTQASLSDSDFIQTGLKRNLISPIKGNRKDSFGRVQRASVELLYRYTQRQIKMLDNKAISGVKVTVNGMEIQGVLSRPESLGNPLPLLSNVSHTSWKQINEVVDEHVKLPVPEANTLGVLTYAFSNHNVPIKQAYDALTALYEGVVKDGE</sequence>